<name>A0A6H1TY38_9CYAN</name>
<reference evidence="1 2" key="1">
    <citation type="submission" date="2020-04" db="EMBL/GenBank/DDBJ databases">
        <authorList>
            <person name="Basu S."/>
            <person name="Maruthanayagam V."/>
            <person name="Chakraborty S."/>
            <person name="Pramanik A."/>
            <person name="Mukherjee J."/>
            <person name="Brink B."/>
        </authorList>
    </citation>
    <scope>NUCLEOTIDE SEQUENCE [LARGE SCALE GENOMIC DNA]</scope>
    <source>
        <strain evidence="1 2">AP17</strain>
    </source>
</reference>
<dbReference type="RefSeq" id="WP_168569680.1">
    <property type="nucleotide sequence ID" value="NZ_CP051167.1"/>
</dbReference>
<organism evidence="1 2">
    <name type="scientific">Oxynema aestuarii AP17</name>
    <dbReference type="NCBI Taxonomy" id="2064643"/>
    <lineage>
        <taxon>Bacteria</taxon>
        <taxon>Bacillati</taxon>
        <taxon>Cyanobacteriota</taxon>
        <taxon>Cyanophyceae</taxon>
        <taxon>Oscillatoriophycideae</taxon>
        <taxon>Oscillatoriales</taxon>
        <taxon>Oscillatoriaceae</taxon>
        <taxon>Oxynema</taxon>
        <taxon>Oxynema aestuarii</taxon>
    </lineage>
</organism>
<protein>
    <submittedName>
        <fullName evidence="1">Uncharacterized protein</fullName>
    </submittedName>
</protein>
<dbReference type="AlphaFoldDB" id="A0A6H1TY38"/>
<dbReference type="EMBL" id="CP051167">
    <property type="protein sequence ID" value="QIZ71528.1"/>
    <property type="molecule type" value="Genomic_DNA"/>
</dbReference>
<sequence>MLTDDNLTEIFAQAWHEGRITSLERQQLRNLLLACSLNLEDEMLVNRLLYAIRRGWLTVKEYDRSLQRQL</sequence>
<proteinExistence type="predicted"/>
<keyword evidence="2" id="KW-1185">Reference proteome</keyword>
<evidence type="ECO:0000313" key="2">
    <source>
        <dbReference type="Proteomes" id="UP000500857"/>
    </source>
</evidence>
<evidence type="ECO:0000313" key="1">
    <source>
        <dbReference type="EMBL" id="QIZ71528.1"/>
    </source>
</evidence>
<dbReference type="Proteomes" id="UP000500857">
    <property type="component" value="Chromosome"/>
</dbReference>
<accession>A0A6H1TY38</accession>
<gene>
    <name evidence="1" type="ORF">HCG48_13830</name>
</gene>
<dbReference type="KEGG" id="oxy:HCG48_13830"/>